<dbReference type="GO" id="GO:0000127">
    <property type="term" value="C:transcription factor TFIIIC complex"/>
    <property type="evidence" value="ECO:0007669"/>
    <property type="project" value="InterPro"/>
</dbReference>
<evidence type="ECO:0000259" key="1">
    <source>
        <dbReference type="Pfam" id="PF12657"/>
    </source>
</evidence>
<protein>
    <recommendedName>
        <fullName evidence="1">Transcription factor IIIC 90kDa subunit N-terminal domain-containing protein</fullName>
    </recommendedName>
</protein>
<dbReference type="AlphaFoldDB" id="A0A4Y2CHJ8"/>
<keyword evidence="3" id="KW-1185">Reference proteome</keyword>
<dbReference type="EMBL" id="BGPR01000195">
    <property type="protein sequence ID" value="GBM03810.1"/>
    <property type="molecule type" value="Genomic_DNA"/>
</dbReference>
<dbReference type="Proteomes" id="UP000499080">
    <property type="component" value="Unassembled WGS sequence"/>
</dbReference>
<proteinExistence type="predicted"/>
<sequence>MANIPLVQNFALPGEVIRKFALDWSADNKIAVCTSKSIFILNSYCSPVEIGFPPPLHKQVIKAPDQPMQLNPIYIPPNPYKYVKSSKDRENLYQILMDHTLNPTPSERAEAFRSFRCCKWSPKGAAGTGRCLLATLTMDHRLALYEEIEKEWKCICI</sequence>
<dbReference type="OrthoDB" id="6021743at2759"/>
<dbReference type="PANTHER" id="PTHR15496:SF2">
    <property type="entry name" value="GENERAL TRANSCRIPTION FACTOR 3C POLYPEPTIDE 4"/>
    <property type="match status" value="1"/>
</dbReference>
<name>A0A4Y2CHJ8_ARAVE</name>
<comment type="caution">
    <text evidence="2">The sequence shown here is derived from an EMBL/GenBank/DDBJ whole genome shotgun (WGS) entry which is preliminary data.</text>
</comment>
<evidence type="ECO:0000313" key="3">
    <source>
        <dbReference type="Proteomes" id="UP000499080"/>
    </source>
</evidence>
<feature type="domain" description="Transcription factor IIIC 90kDa subunit N-terminal" evidence="1">
    <location>
        <begin position="24"/>
        <end position="157"/>
    </location>
</feature>
<dbReference type="InterPro" id="IPR044230">
    <property type="entry name" value="GTF3C4"/>
</dbReference>
<reference evidence="2 3" key="1">
    <citation type="journal article" date="2019" name="Sci. Rep.">
        <title>Orb-weaving spider Araneus ventricosus genome elucidates the spidroin gene catalogue.</title>
        <authorList>
            <person name="Kono N."/>
            <person name="Nakamura H."/>
            <person name="Ohtoshi R."/>
            <person name="Moran D.A.P."/>
            <person name="Shinohara A."/>
            <person name="Yoshida Y."/>
            <person name="Fujiwara M."/>
            <person name="Mori M."/>
            <person name="Tomita M."/>
            <person name="Arakawa K."/>
        </authorList>
    </citation>
    <scope>NUCLEOTIDE SEQUENCE [LARGE SCALE GENOMIC DNA]</scope>
</reference>
<organism evidence="2 3">
    <name type="scientific">Araneus ventricosus</name>
    <name type="common">Orbweaver spider</name>
    <name type="synonym">Epeira ventricosa</name>
    <dbReference type="NCBI Taxonomy" id="182803"/>
    <lineage>
        <taxon>Eukaryota</taxon>
        <taxon>Metazoa</taxon>
        <taxon>Ecdysozoa</taxon>
        <taxon>Arthropoda</taxon>
        <taxon>Chelicerata</taxon>
        <taxon>Arachnida</taxon>
        <taxon>Araneae</taxon>
        <taxon>Araneomorphae</taxon>
        <taxon>Entelegynae</taxon>
        <taxon>Araneoidea</taxon>
        <taxon>Araneidae</taxon>
        <taxon>Araneus</taxon>
    </lineage>
</organism>
<dbReference type="GO" id="GO:0006384">
    <property type="term" value="P:transcription initiation at RNA polymerase III promoter"/>
    <property type="evidence" value="ECO:0007669"/>
    <property type="project" value="InterPro"/>
</dbReference>
<dbReference type="Pfam" id="PF12657">
    <property type="entry name" value="TFIIIC_delta"/>
    <property type="match status" value="1"/>
</dbReference>
<evidence type="ECO:0000313" key="2">
    <source>
        <dbReference type="EMBL" id="GBM03810.1"/>
    </source>
</evidence>
<dbReference type="InterPro" id="IPR024761">
    <property type="entry name" value="TFIIIC_delta_N"/>
</dbReference>
<gene>
    <name evidence="2" type="ORF">AVEN_231288_1</name>
</gene>
<accession>A0A4Y2CHJ8</accession>
<dbReference type="GO" id="GO:0004402">
    <property type="term" value="F:histone acetyltransferase activity"/>
    <property type="evidence" value="ECO:0007669"/>
    <property type="project" value="InterPro"/>
</dbReference>
<dbReference type="PANTHER" id="PTHR15496">
    <property type="entry name" value="GENERAL TRANSCRIPTION FACTOR 3C POLYPEPTIDE 4 FAMILY"/>
    <property type="match status" value="1"/>
</dbReference>